<reference evidence="3" key="1">
    <citation type="journal article" date="2021" name="Genome Biol. Evol.">
        <title>A High-Quality Reference Genome for a Parasitic Bivalve with Doubly Uniparental Inheritance (Bivalvia: Unionida).</title>
        <authorList>
            <person name="Smith C.H."/>
        </authorList>
    </citation>
    <scope>NUCLEOTIDE SEQUENCE</scope>
    <source>
        <strain evidence="3">CHS0354</strain>
    </source>
</reference>
<name>A0AAE0VRA9_9BIVA</name>
<reference evidence="3" key="3">
    <citation type="submission" date="2023-05" db="EMBL/GenBank/DDBJ databases">
        <authorList>
            <person name="Smith C.H."/>
        </authorList>
    </citation>
    <scope>NUCLEOTIDE SEQUENCE</scope>
    <source>
        <strain evidence="3">CHS0354</strain>
        <tissue evidence="3">Mantle</tissue>
    </source>
</reference>
<accession>A0AAE0VRA9</accession>
<keyword evidence="1" id="KW-1133">Transmembrane helix</keyword>
<evidence type="ECO:0000313" key="4">
    <source>
        <dbReference type="Proteomes" id="UP001195483"/>
    </source>
</evidence>
<dbReference type="Proteomes" id="UP001195483">
    <property type="component" value="Unassembled WGS sequence"/>
</dbReference>
<dbReference type="EMBL" id="JAEAOA010000468">
    <property type="protein sequence ID" value="KAK3587116.1"/>
    <property type="molecule type" value="Genomic_DNA"/>
</dbReference>
<dbReference type="AlphaFoldDB" id="A0AAE0VRA9"/>
<sequence length="110" mass="11767">MRFVTILSGLVLFSLLSGLQGFGYGPVASDYNGGSSIRYILPLLFILPLLGLFGSGFGGTGGDPAGIDVNFKDKADALNDAYSSINATAFAYYNHKPFHIVLFGIKKIKR</sequence>
<evidence type="ECO:0000256" key="2">
    <source>
        <dbReference type="SAM" id="SignalP"/>
    </source>
</evidence>
<keyword evidence="4" id="KW-1185">Reference proteome</keyword>
<organism evidence="3 4">
    <name type="scientific">Potamilus streckersoni</name>
    <dbReference type="NCBI Taxonomy" id="2493646"/>
    <lineage>
        <taxon>Eukaryota</taxon>
        <taxon>Metazoa</taxon>
        <taxon>Spiralia</taxon>
        <taxon>Lophotrochozoa</taxon>
        <taxon>Mollusca</taxon>
        <taxon>Bivalvia</taxon>
        <taxon>Autobranchia</taxon>
        <taxon>Heteroconchia</taxon>
        <taxon>Palaeoheterodonta</taxon>
        <taxon>Unionida</taxon>
        <taxon>Unionoidea</taxon>
        <taxon>Unionidae</taxon>
        <taxon>Ambleminae</taxon>
        <taxon>Lampsilini</taxon>
        <taxon>Potamilus</taxon>
    </lineage>
</organism>
<evidence type="ECO:0000256" key="1">
    <source>
        <dbReference type="SAM" id="Phobius"/>
    </source>
</evidence>
<evidence type="ECO:0000313" key="3">
    <source>
        <dbReference type="EMBL" id="KAK3587116.1"/>
    </source>
</evidence>
<keyword evidence="1" id="KW-0812">Transmembrane</keyword>
<gene>
    <name evidence="3" type="ORF">CHS0354_006755</name>
</gene>
<proteinExistence type="predicted"/>
<feature type="chain" id="PRO_5042190912" evidence="2">
    <location>
        <begin position="22"/>
        <end position="110"/>
    </location>
</feature>
<reference evidence="3" key="2">
    <citation type="journal article" date="2021" name="Genome Biol. Evol.">
        <title>Developing a high-quality reference genome for a parasitic bivalve with doubly uniparental inheritance (Bivalvia: Unionida).</title>
        <authorList>
            <person name="Smith C.H."/>
        </authorList>
    </citation>
    <scope>NUCLEOTIDE SEQUENCE</scope>
    <source>
        <strain evidence="3">CHS0354</strain>
        <tissue evidence="3">Mantle</tissue>
    </source>
</reference>
<protein>
    <submittedName>
        <fullName evidence="3">Uncharacterized protein</fullName>
    </submittedName>
</protein>
<feature type="transmembrane region" description="Helical" evidence="1">
    <location>
        <begin position="37"/>
        <end position="57"/>
    </location>
</feature>
<feature type="signal peptide" evidence="2">
    <location>
        <begin position="1"/>
        <end position="21"/>
    </location>
</feature>
<comment type="caution">
    <text evidence="3">The sequence shown here is derived from an EMBL/GenBank/DDBJ whole genome shotgun (WGS) entry which is preliminary data.</text>
</comment>
<keyword evidence="1" id="KW-0472">Membrane</keyword>
<keyword evidence="2" id="KW-0732">Signal</keyword>